<comment type="caution">
    <text evidence="2">The sequence shown here is derived from an EMBL/GenBank/DDBJ whole genome shotgun (WGS) entry which is preliminary data.</text>
</comment>
<dbReference type="EMBL" id="WFKK01000001">
    <property type="protein sequence ID" value="KAB7891260.1"/>
    <property type="molecule type" value="Genomic_DNA"/>
</dbReference>
<dbReference type="Proteomes" id="UP000472839">
    <property type="component" value="Unassembled WGS sequence"/>
</dbReference>
<evidence type="ECO:0000259" key="1">
    <source>
        <dbReference type="Pfam" id="PF18760"/>
    </source>
</evidence>
<protein>
    <recommendedName>
        <fullName evidence="1">ART-PolyVal-like domain-containing protein</fullName>
    </recommendedName>
</protein>
<reference evidence="2 3" key="1">
    <citation type="submission" date="2019-10" db="EMBL/GenBank/DDBJ databases">
        <title>Poseidonibacter ostreae sp. nov., isolated from the gut of the Ostrea denselamellosa.</title>
        <authorList>
            <person name="Choi A."/>
        </authorList>
    </citation>
    <scope>NUCLEOTIDE SEQUENCE [LARGE SCALE GENOMIC DNA]</scope>
    <source>
        <strain evidence="2 3">SJOD-M-33</strain>
    </source>
</reference>
<dbReference type="InterPro" id="IPR049522">
    <property type="entry name" value="ART-PolyVal_dom"/>
</dbReference>
<dbReference type="RefSeq" id="WP_152279362.1">
    <property type="nucleotide sequence ID" value="NZ_WFKK01000001.1"/>
</dbReference>
<name>A0A6L4WXT1_9BACT</name>
<evidence type="ECO:0000313" key="3">
    <source>
        <dbReference type="Proteomes" id="UP000472839"/>
    </source>
</evidence>
<sequence length="702" mass="80870">MNSKNEKLAILTDYILQYIPENNKSKDNIVQWLKESPYSPYITLYGGINSNTYDSEKSFTSSLDGLKRYKLKDETLFKFENFKNFDNKILSANTSLKNIISSDELFKAYPEFKDIEVSINISNNNKGFESGANHYNQNKIEVFADNTLNAMKVLIHELQHSIQLKEGFSLGASYYNEDGIMDSVKSLAQKEKRGIYNVQYNGKSSTPLYNDLNDKSEGNTRYKKGKSFRYRDSKGKLIENGSGARHVRKHLNPNRAGFVYAKELMDMPEMLRNQKPIHTTKKKEVYEFTNDKNIKFRLIAQKNSAVISFYSYRKRGANRKENTVSQSYSFQDENKKELKNEPLISKQNRAKNFDNWFGKSVVTDVLDNPLVVYNGTYKNFESFNTSLGENSQFGRGAYFTSSIEDVNNYASKDVSKNFDIPAKAEALQSSLGISYKEAREAVLEGNEQIYPVYLKMENPLHIGGSTITSTLKNVEVSMKIAGVENANYNARLFMFIDELAQTTSDNDSNEFFEAIQYNSYDLNPNSVHKLLERKNYDLVGLQMELLTSQGARELMITENKDGIIYHNVDNKFRWLNENANHYFIRRPEQIKSIHNIGNFDISKDNILEKNELGLRHIEKALSIVPSGLDTNTVKDYLDFNNVTHENMRGTIYQNVLNSETHTNIFEDKDIDKFEIDTSSDYYNAKGEIEAREVEEEYMQMNI</sequence>
<proteinExistence type="predicted"/>
<dbReference type="Pfam" id="PF18760">
    <property type="entry name" value="ART-PolyVal"/>
    <property type="match status" value="1"/>
</dbReference>
<feature type="domain" description="ART-PolyVal-like" evidence="1">
    <location>
        <begin position="368"/>
        <end position="595"/>
    </location>
</feature>
<evidence type="ECO:0000313" key="2">
    <source>
        <dbReference type="EMBL" id="KAB7891260.1"/>
    </source>
</evidence>
<dbReference type="AlphaFoldDB" id="A0A6L4WXT1"/>
<gene>
    <name evidence="2" type="ORF">GBG19_00055</name>
</gene>
<organism evidence="2 3">
    <name type="scientific">Poseidonibacter ostreae</name>
    <dbReference type="NCBI Taxonomy" id="2654171"/>
    <lineage>
        <taxon>Bacteria</taxon>
        <taxon>Pseudomonadati</taxon>
        <taxon>Campylobacterota</taxon>
        <taxon>Epsilonproteobacteria</taxon>
        <taxon>Campylobacterales</taxon>
        <taxon>Arcobacteraceae</taxon>
        <taxon>Poseidonibacter</taxon>
    </lineage>
</organism>
<accession>A0A6L4WXT1</accession>